<gene>
    <name evidence="2" type="primary">AVEN_88104_1</name>
    <name evidence="2" type="ORF">TNIN_213451</name>
</gene>
<evidence type="ECO:0000256" key="1">
    <source>
        <dbReference type="SAM" id="Phobius"/>
    </source>
</evidence>
<dbReference type="GO" id="GO:0008527">
    <property type="term" value="F:taste receptor activity"/>
    <property type="evidence" value="ECO:0007669"/>
    <property type="project" value="InterPro"/>
</dbReference>
<evidence type="ECO:0000313" key="2">
    <source>
        <dbReference type="EMBL" id="GFY76008.1"/>
    </source>
</evidence>
<dbReference type="Pfam" id="PF06151">
    <property type="entry name" value="Trehalose_recp"/>
    <property type="match status" value="1"/>
</dbReference>
<dbReference type="Proteomes" id="UP000886998">
    <property type="component" value="Unassembled WGS sequence"/>
</dbReference>
<keyword evidence="1" id="KW-0472">Membrane</keyword>
<sequence>MLGIILTGKPSKITIVPIVFVGILNLASLIVLLWVAGGIPLEQNKLKDAFYKIAHSRFLIVLSPEELHFKREILDKNTLVLNGCNVFSYTRSSILAVIGTLLTYTLLIFQN</sequence>
<keyword evidence="3" id="KW-1185">Reference proteome</keyword>
<keyword evidence="1" id="KW-0812">Transmembrane</keyword>
<protein>
    <submittedName>
        <fullName evidence="2">Uncharacterized protein</fullName>
    </submittedName>
</protein>
<name>A0A8X7CPI8_9ARAC</name>
<feature type="transmembrane region" description="Helical" evidence="1">
    <location>
        <begin position="89"/>
        <end position="109"/>
    </location>
</feature>
<accession>A0A8X7CPI8</accession>
<proteinExistence type="predicted"/>
<feature type="transmembrane region" description="Helical" evidence="1">
    <location>
        <begin position="12"/>
        <end position="36"/>
    </location>
</feature>
<reference evidence="2" key="1">
    <citation type="submission" date="2020-08" db="EMBL/GenBank/DDBJ databases">
        <title>Multicomponent nature underlies the extraordinary mechanical properties of spider dragline silk.</title>
        <authorList>
            <person name="Kono N."/>
            <person name="Nakamura H."/>
            <person name="Mori M."/>
            <person name="Yoshida Y."/>
            <person name="Ohtoshi R."/>
            <person name="Malay A.D."/>
            <person name="Moran D.A.P."/>
            <person name="Tomita M."/>
            <person name="Numata K."/>
            <person name="Arakawa K."/>
        </authorList>
    </citation>
    <scope>NUCLEOTIDE SEQUENCE</scope>
</reference>
<keyword evidence="1" id="KW-1133">Transmembrane helix</keyword>
<comment type="caution">
    <text evidence="2">The sequence shown here is derived from an EMBL/GenBank/DDBJ whole genome shotgun (WGS) entry which is preliminary data.</text>
</comment>
<dbReference type="OrthoDB" id="6435952at2759"/>
<organism evidence="2 3">
    <name type="scientific">Trichonephila inaurata madagascariensis</name>
    <dbReference type="NCBI Taxonomy" id="2747483"/>
    <lineage>
        <taxon>Eukaryota</taxon>
        <taxon>Metazoa</taxon>
        <taxon>Ecdysozoa</taxon>
        <taxon>Arthropoda</taxon>
        <taxon>Chelicerata</taxon>
        <taxon>Arachnida</taxon>
        <taxon>Araneae</taxon>
        <taxon>Araneomorphae</taxon>
        <taxon>Entelegynae</taxon>
        <taxon>Araneoidea</taxon>
        <taxon>Nephilidae</taxon>
        <taxon>Trichonephila</taxon>
        <taxon>Trichonephila inaurata</taxon>
    </lineage>
</organism>
<dbReference type="InterPro" id="IPR009318">
    <property type="entry name" value="Gustatory_rcpt"/>
</dbReference>
<dbReference type="EMBL" id="BMAV01021703">
    <property type="protein sequence ID" value="GFY76008.1"/>
    <property type="molecule type" value="Genomic_DNA"/>
</dbReference>
<evidence type="ECO:0000313" key="3">
    <source>
        <dbReference type="Proteomes" id="UP000886998"/>
    </source>
</evidence>
<dbReference type="AlphaFoldDB" id="A0A8X7CPI8"/>
<dbReference type="GO" id="GO:0016020">
    <property type="term" value="C:membrane"/>
    <property type="evidence" value="ECO:0007669"/>
    <property type="project" value="InterPro"/>
</dbReference>